<dbReference type="Proteomes" id="UP001358586">
    <property type="component" value="Chromosome 4"/>
</dbReference>
<evidence type="ECO:0000313" key="2">
    <source>
        <dbReference type="Proteomes" id="UP001358586"/>
    </source>
</evidence>
<gene>
    <name evidence="1" type="ORF">PVK06_011477</name>
</gene>
<sequence>MGDVKESHNVLHEHINGLREQPKVSVIMSPISNRECLQELLNSHREKFMERNDAFEAMVMALNEETMATLRL</sequence>
<proteinExistence type="predicted"/>
<accession>A0ABR0Q927</accession>
<name>A0ABR0Q927_GOSAR</name>
<organism evidence="1 2">
    <name type="scientific">Gossypium arboreum</name>
    <name type="common">Tree cotton</name>
    <name type="synonym">Gossypium nanking</name>
    <dbReference type="NCBI Taxonomy" id="29729"/>
    <lineage>
        <taxon>Eukaryota</taxon>
        <taxon>Viridiplantae</taxon>
        <taxon>Streptophyta</taxon>
        <taxon>Embryophyta</taxon>
        <taxon>Tracheophyta</taxon>
        <taxon>Spermatophyta</taxon>
        <taxon>Magnoliopsida</taxon>
        <taxon>eudicotyledons</taxon>
        <taxon>Gunneridae</taxon>
        <taxon>Pentapetalae</taxon>
        <taxon>rosids</taxon>
        <taxon>malvids</taxon>
        <taxon>Malvales</taxon>
        <taxon>Malvaceae</taxon>
        <taxon>Malvoideae</taxon>
        <taxon>Gossypium</taxon>
    </lineage>
</organism>
<dbReference type="EMBL" id="JARKNE010000004">
    <property type="protein sequence ID" value="KAK5835770.1"/>
    <property type="molecule type" value="Genomic_DNA"/>
</dbReference>
<reference evidence="1 2" key="1">
    <citation type="submission" date="2023-03" db="EMBL/GenBank/DDBJ databases">
        <title>WGS of Gossypium arboreum.</title>
        <authorList>
            <person name="Yu D."/>
        </authorList>
    </citation>
    <scope>NUCLEOTIDE SEQUENCE [LARGE SCALE GENOMIC DNA]</scope>
    <source>
        <tissue evidence="1">Leaf</tissue>
    </source>
</reference>
<keyword evidence="2" id="KW-1185">Reference proteome</keyword>
<evidence type="ECO:0000313" key="1">
    <source>
        <dbReference type="EMBL" id="KAK5835770.1"/>
    </source>
</evidence>
<comment type="caution">
    <text evidence="1">The sequence shown here is derived from an EMBL/GenBank/DDBJ whole genome shotgun (WGS) entry which is preliminary data.</text>
</comment>
<protein>
    <submittedName>
        <fullName evidence="1">Uncharacterized protein</fullName>
    </submittedName>
</protein>